<proteinExistence type="inferred from homology"/>
<dbReference type="RefSeq" id="WP_123132017.1">
    <property type="nucleotide sequence ID" value="NZ_RJJE01000003.1"/>
</dbReference>
<protein>
    <submittedName>
        <fullName evidence="3">CsbD family protein</fullName>
    </submittedName>
</protein>
<sequence length="65" mass="7699">MRTHETEYRARGNWNEIKGKIKMAYADLTEDDLTYDEGQEDKWIGKLQQKLGKTEHELKTWLGSL</sequence>
<evidence type="ECO:0000313" key="3">
    <source>
        <dbReference type="EMBL" id="RNI31881.1"/>
    </source>
</evidence>
<dbReference type="Proteomes" id="UP000271010">
    <property type="component" value="Unassembled WGS sequence"/>
</dbReference>
<dbReference type="InterPro" id="IPR036629">
    <property type="entry name" value="YjbJ_sf"/>
</dbReference>
<dbReference type="SUPFAM" id="SSF69047">
    <property type="entry name" value="Hypothetical protein YjbJ"/>
    <property type="match status" value="1"/>
</dbReference>
<reference evidence="3 4" key="1">
    <citation type="submission" date="2018-11" db="EMBL/GenBank/DDBJ databases">
        <title>Rufibacter latericius sp. nov., isolated from water in Baiyang Lake.</title>
        <authorList>
            <person name="Yang Y."/>
        </authorList>
    </citation>
    <scope>NUCLEOTIDE SEQUENCE [LARGE SCALE GENOMIC DNA]</scope>
    <source>
        <strain evidence="3 4">MCC P1</strain>
    </source>
</reference>
<dbReference type="Pfam" id="PF05532">
    <property type="entry name" value="CsbD"/>
    <property type="match status" value="1"/>
</dbReference>
<evidence type="ECO:0000259" key="2">
    <source>
        <dbReference type="Pfam" id="PF05532"/>
    </source>
</evidence>
<dbReference type="InterPro" id="IPR008462">
    <property type="entry name" value="CsbD"/>
</dbReference>
<dbReference type="AlphaFoldDB" id="A0A3M9N255"/>
<feature type="domain" description="CsbD-like" evidence="2">
    <location>
        <begin position="9"/>
        <end position="59"/>
    </location>
</feature>
<evidence type="ECO:0000256" key="1">
    <source>
        <dbReference type="ARBA" id="ARBA00009129"/>
    </source>
</evidence>
<name>A0A3M9N255_9BACT</name>
<keyword evidence="4" id="KW-1185">Reference proteome</keyword>
<dbReference type="EMBL" id="RJJE01000003">
    <property type="protein sequence ID" value="RNI31881.1"/>
    <property type="molecule type" value="Genomic_DNA"/>
</dbReference>
<comment type="caution">
    <text evidence="3">The sequence shown here is derived from an EMBL/GenBank/DDBJ whole genome shotgun (WGS) entry which is preliminary data.</text>
</comment>
<comment type="similarity">
    <text evidence="1">Belongs to the UPF0337 (CsbD) family.</text>
</comment>
<gene>
    <name evidence="3" type="ORF">EFA69_05055</name>
</gene>
<dbReference type="Gene3D" id="1.10.1470.10">
    <property type="entry name" value="YjbJ"/>
    <property type="match status" value="1"/>
</dbReference>
<dbReference type="OrthoDB" id="9796058at2"/>
<organism evidence="3 4">
    <name type="scientific">Rufibacter immobilis</name>
    <dbReference type="NCBI Taxonomy" id="1348778"/>
    <lineage>
        <taxon>Bacteria</taxon>
        <taxon>Pseudomonadati</taxon>
        <taxon>Bacteroidota</taxon>
        <taxon>Cytophagia</taxon>
        <taxon>Cytophagales</taxon>
        <taxon>Hymenobacteraceae</taxon>
        <taxon>Rufibacter</taxon>
    </lineage>
</organism>
<accession>A0A3M9N255</accession>
<evidence type="ECO:0000313" key="4">
    <source>
        <dbReference type="Proteomes" id="UP000271010"/>
    </source>
</evidence>